<dbReference type="InterPro" id="IPR003018">
    <property type="entry name" value="GAF"/>
</dbReference>
<sequence>MSIFKENKDLKKIHFNEEFDDKIFNLIPNPMFYKDVYGIYLWCNTAFEKAIGVKRKFIVGNTDYEITTKQVADLFASLDNQVINTKKANNYETTISHADGLMYDTIVSRTPNLDESNKVLGIIGIVTDITEQKRIHNKLKESQLKMSSLIKNRQAAEKKFYEKLYFEERLLEISTRCVLEKFDSKVINKALEDMGKLSDADRVYIFVNDYKKQTTSNIFEWCAEAIEAQIESLQDIPFEAIPWWMNEITNGKAINIRDISLMPIEAEKEKEILEAQDIKAILVLPMYSNKKVIGFIGFDSVKQSKIWEESNLYLLKISSEIIGNAFEREENEKSLMRSEEKYRELFNNVNSCIFVNKFSEGESIGEFLEVNNLACEKLGYTKDQFRELSFLDLLEEKIRNNYIDKINRAIMKNRNMIEVNIKTKSGFIIPFEVNLHIFNLQEQKVILSVANDISSRKQAYEKIKELSLAVENSPSSVVITNIKGEIEYINPKFTDMTGYTNEELKGKNISILKSGFHEKTYYIDLWRSVLLGDEWRGEFYNKRKDGSNYWEYTSIAPLKSEEGDITHFISVREDITSRKLMEEELKKNNKELKEAISKLKITQAQLIQQEKLAGIGQLAAGVAHEINNPLGFVSSNFEMLKSYTKNLKSLIYAYKELILKAEQKDIGLIERELDKIKELGKSKKIDYILMDLDNLFDESEDGIERLSTIVKGLKWFAHEDQSNQFEMYDLNLGIKNTLIIARNEIKFIANVIEEYEDIPLIQASRQKINQVILNIILNSVYAIKEKESDEFGLIAIKTYMDEKYVYCEIKDNGIGIREDALNKLFEPFYTTKPAGKGTGLGLNIAYDVIVNIHKGNIEGKNNPEGGACFIIKIPKKQDV</sequence>
<dbReference type="PROSITE" id="PS50113">
    <property type="entry name" value="PAC"/>
    <property type="match status" value="2"/>
</dbReference>
<evidence type="ECO:0000259" key="9">
    <source>
        <dbReference type="PROSITE" id="PS50113"/>
    </source>
</evidence>
<dbReference type="Gene3D" id="3.30.450.40">
    <property type="match status" value="1"/>
</dbReference>
<dbReference type="SMART" id="SM00091">
    <property type="entry name" value="PAS"/>
    <property type="match status" value="3"/>
</dbReference>
<dbReference type="InterPro" id="IPR029016">
    <property type="entry name" value="GAF-like_dom_sf"/>
</dbReference>
<name>A0AAV3W2F3_9CLOT</name>
<dbReference type="InterPro" id="IPR003594">
    <property type="entry name" value="HATPase_dom"/>
</dbReference>
<protein>
    <recommendedName>
        <fullName evidence="2">histidine kinase</fullName>
        <ecNumber evidence="2">2.7.13.3</ecNumber>
    </recommendedName>
</protein>
<keyword evidence="3" id="KW-0597">Phosphoprotein</keyword>
<evidence type="ECO:0000256" key="1">
    <source>
        <dbReference type="ARBA" id="ARBA00000085"/>
    </source>
</evidence>
<dbReference type="PANTHER" id="PTHR43065">
    <property type="entry name" value="SENSOR HISTIDINE KINASE"/>
    <property type="match status" value="1"/>
</dbReference>
<dbReference type="AlphaFoldDB" id="A0AAV3W2F3"/>
<dbReference type="Pfam" id="PF02518">
    <property type="entry name" value="HATPase_c"/>
    <property type="match status" value="1"/>
</dbReference>
<keyword evidence="11" id="KW-1185">Reference proteome</keyword>
<evidence type="ECO:0000313" key="11">
    <source>
        <dbReference type="Proteomes" id="UP000325212"/>
    </source>
</evidence>
<dbReference type="SUPFAM" id="SSF55781">
    <property type="entry name" value="GAF domain-like"/>
    <property type="match status" value="1"/>
</dbReference>
<proteinExistence type="predicted"/>
<dbReference type="Pfam" id="PF08448">
    <property type="entry name" value="PAS_4"/>
    <property type="match status" value="1"/>
</dbReference>
<accession>A0AAV3W2F3</accession>
<evidence type="ECO:0000256" key="6">
    <source>
        <dbReference type="SAM" id="Coils"/>
    </source>
</evidence>
<evidence type="ECO:0000256" key="3">
    <source>
        <dbReference type="ARBA" id="ARBA00022553"/>
    </source>
</evidence>
<dbReference type="SUPFAM" id="SSF47384">
    <property type="entry name" value="Homodimeric domain of signal transducing histidine kinase"/>
    <property type="match status" value="1"/>
</dbReference>
<dbReference type="Gene3D" id="3.30.450.20">
    <property type="entry name" value="PAS domain"/>
    <property type="match status" value="3"/>
</dbReference>
<feature type="domain" description="PAC" evidence="9">
    <location>
        <begin position="535"/>
        <end position="587"/>
    </location>
</feature>
<dbReference type="PRINTS" id="PR00344">
    <property type="entry name" value="BCTRLSENSOR"/>
</dbReference>
<dbReference type="InterPro" id="IPR035965">
    <property type="entry name" value="PAS-like_dom_sf"/>
</dbReference>
<feature type="domain" description="PAS" evidence="8">
    <location>
        <begin position="462"/>
        <end position="519"/>
    </location>
</feature>
<keyword evidence="4" id="KW-0808">Transferase</keyword>
<dbReference type="CDD" id="cd00082">
    <property type="entry name" value="HisKA"/>
    <property type="match status" value="1"/>
</dbReference>
<evidence type="ECO:0000313" key="10">
    <source>
        <dbReference type="EMBL" id="GEA31149.1"/>
    </source>
</evidence>
<dbReference type="InterPro" id="IPR004358">
    <property type="entry name" value="Sig_transdc_His_kin-like_C"/>
</dbReference>
<dbReference type="NCBIfam" id="TIGR00229">
    <property type="entry name" value="sensory_box"/>
    <property type="match status" value="3"/>
</dbReference>
<dbReference type="PANTHER" id="PTHR43065:SF50">
    <property type="entry name" value="HISTIDINE KINASE"/>
    <property type="match status" value="1"/>
</dbReference>
<dbReference type="Pfam" id="PF13426">
    <property type="entry name" value="PAS_9"/>
    <property type="match status" value="2"/>
</dbReference>
<dbReference type="Gene3D" id="1.10.287.130">
    <property type="match status" value="1"/>
</dbReference>
<dbReference type="PROSITE" id="PS50112">
    <property type="entry name" value="PAS"/>
    <property type="match status" value="1"/>
</dbReference>
<keyword evidence="4" id="KW-0418">Kinase</keyword>
<dbReference type="InterPro" id="IPR036890">
    <property type="entry name" value="HATPase_C_sf"/>
</dbReference>
<dbReference type="SMART" id="SM00387">
    <property type="entry name" value="HATPase_c"/>
    <property type="match status" value="1"/>
</dbReference>
<dbReference type="InterPro" id="IPR013656">
    <property type="entry name" value="PAS_4"/>
</dbReference>
<organism evidence="10 11">
    <name type="scientific">Clostridium diolis</name>
    <dbReference type="NCBI Taxonomy" id="223919"/>
    <lineage>
        <taxon>Bacteria</taxon>
        <taxon>Bacillati</taxon>
        <taxon>Bacillota</taxon>
        <taxon>Clostridia</taxon>
        <taxon>Eubacteriales</taxon>
        <taxon>Clostridiaceae</taxon>
        <taxon>Clostridium</taxon>
    </lineage>
</organism>
<dbReference type="GO" id="GO:0000155">
    <property type="term" value="F:phosphorelay sensor kinase activity"/>
    <property type="evidence" value="ECO:0007669"/>
    <property type="project" value="InterPro"/>
</dbReference>
<dbReference type="InterPro" id="IPR003661">
    <property type="entry name" value="HisK_dim/P_dom"/>
</dbReference>
<reference evidence="10 11" key="1">
    <citation type="submission" date="2019-06" db="EMBL/GenBank/DDBJ databases">
        <title>Draft genome sequence of Clostridium diolis DSM 15410.</title>
        <authorList>
            <person name="Kobayashi H."/>
            <person name="Tanizawa Y."/>
            <person name="Tohno M."/>
        </authorList>
    </citation>
    <scope>NUCLEOTIDE SEQUENCE [LARGE SCALE GENOMIC DNA]</scope>
    <source>
        <strain evidence="10 11">DSM 15410</strain>
    </source>
</reference>
<dbReference type="InterPro" id="IPR000700">
    <property type="entry name" value="PAS-assoc_C"/>
</dbReference>
<dbReference type="SUPFAM" id="SSF55874">
    <property type="entry name" value="ATPase domain of HSP90 chaperone/DNA topoisomerase II/histidine kinase"/>
    <property type="match status" value="1"/>
</dbReference>
<comment type="catalytic activity">
    <reaction evidence="1">
        <text>ATP + protein L-histidine = ADP + protein N-phospho-L-histidine.</text>
        <dbReference type="EC" id="2.7.13.3"/>
    </reaction>
</comment>
<dbReference type="SMART" id="SM00086">
    <property type="entry name" value="PAC"/>
    <property type="match status" value="3"/>
</dbReference>
<gene>
    <name evidence="10" type="ORF">CDIOL_20720</name>
</gene>
<dbReference type="InterPro" id="IPR001610">
    <property type="entry name" value="PAC"/>
</dbReference>
<dbReference type="Gene3D" id="3.30.565.10">
    <property type="entry name" value="Histidine kinase-like ATPase, C-terminal domain"/>
    <property type="match status" value="1"/>
</dbReference>
<feature type="coiled-coil region" evidence="6">
    <location>
        <begin position="578"/>
        <end position="609"/>
    </location>
</feature>
<dbReference type="InterPro" id="IPR005467">
    <property type="entry name" value="His_kinase_dom"/>
</dbReference>
<dbReference type="InterPro" id="IPR000014">
    <property type="entry name" value="PAS"/>
</dbReference>
<feature type="domain" description="Histidine kinase" evidence="7">
    <location>
        <begin position="621"/>
        <end position="877"/>
    </location>
</feature>
<dbReference type="Proteomes" id="UP000325212">
    <property type="component" value="Unassembled WGS sequence"/>
</dbReference>
<feature type="domain" description="PAC" evidence="9">
    <location>
        <begin position="89"/>
        <end position="141"/>
    </location>
</feature>
<comment type="caution">
    <text evidence="10">The sequence shown here is derived from an EMBL/GenBank/DDBJ whole genome shotgun (WGS) entry which is preliminary data.</text>
</comment>
<dbReference type="InterPro" id="IPR036097">
    <property type="entry name" value="HisK_dim/P_sf"/>
</dbReference>
<keyword evidence="5" id="KW-0902">Two-component regulatory system</keyword>
<dbReference type="SUPFAM" id="SSF55785">
    <property type="entry name" value="PYP-like sensor domain (PAS domain)"/>
    <property type="match status" value="3"/>
</dbReference>
<evidence type="ECO:0000256" key="2">
    <source>
        <dbReference type="ARBA" id="ARBA00012438"/>
    </source>
</evidence>
<dbReference type="EC" id="2.7.13.3" evidence="2"/>
<evidence type="ECO:0000256" key="5">
    <source>
        <dbReference type="ARBA" id="ARBA00023012"/>
    </source>
</evidence>
<dbReference type="RefSeq" id="WP_051144757.1">
    <property type="nucleotide sequence ID" value="NZ_BJLA01000006.1"/>
</dbReference>
<evidence type="ECO:0000256" key="4">
    <source>
        <dbReference type="ARBA" id="ARBA00022777"/>
    </source>
</evidence>
<keyword evidence="6" id="KW-0175">Coiled coil</keyword>
<evidence type="ECO:0000259" key="8">
    <source>
        <dbReference type="PROSITE" id="PS50112"/>
    </source>
</evidence>
<dbReference type="Pfam" id="PF01590">
    <property type="entry name" value="GAF"/>
    <property type="match status" value="1"/>
</dbReference>
<dbReference type="PROSITE" id="PS50109">
    <property type="entry name" value="HIS_KIN"/>
    <property type="match status" value="1"/>
</dbReference>
<evidence type="ECO:0000259" key="7">
    <source>
        <dbReference type="PROSITE" id="PS50109"/>
    </source>
</evidence>
<dbReference type="CDD" id="cd00130">
    <property type="entry name" value="PAS"/>
    <property type="match status" value="3"/>
</dbReference>
<dbReference type="EMBL" id="BJLA01000006">
    <property type="protein sequence ID" value="GEA31149.1"/>
    <property type="molecule type" value="Genomic_DNA"/>
</dbReference>